<feature type="signal peptide" evidence="1">
    <location>
        <begin position="1"/>
        <end position="26"/>
    </location>
</feature>
<comment type="caution">
    <text evidence="3">The sequence shown here is derived from an EMBL/GenBank/DDBJ whole genome shotgun (WGS) entry which is preliminary data.</text>
</comment>
<feature type="domain" description="PEGA" evidence="2">
    <location>
        <begin position="44"/>
        <end position="110"/>
    </location>
</feature>
<organism evidence="3 4">
    <name type="scientific">Xylanibacter muris</name>
    <dbReference type="NCBI Taxonomy" id="2736290"/>
    <lineage>
        <taxon>Bacteria</taxon>
        <taxon>Pseudomonadati</taxon>
        <taxon>Bacteroidota</taxon>
        <taxon>Bacteroidia</taxon>
        <taxon>Bacteroidales</taxon>
        <taxon>Prevotellaceae</taxon>
        <taxon>Xylanibacter</taxon>
    </lineage>
</organism>
<keyword evidence="1" id="KW-0732">Signal</keyword>
<dbReference type="Proteomes" id="UP000714420">
    <property type="component" value="Unassembled WGS sequence"/>
</dbReference>
<evidence type="ECO:0000313" key="3">
    <source>
        <dbReference type="EMBL" id="NPD93070.1"/>
    </source>
</evidence>
<sequence length="372" mass="39854">MRKLNFLFGVMAFAVAGLFTSCGDEATISGPKVIEQPTLGDTKTLYVSTNDVYAKVEFGNKGSNGKTVVLSDVQPTGTLRVSADGYRTVEKDIDFGSNDNMSVEITLVKESKETKDQAEVLGQNADVTVGNDAPNKETSDVDAEITVSAGTTITEGSSSNPFSVTAFIPTSDDVAEEEGDNVDYSVIALDCEPSGVKFDTPVRLTVTTKHDLTGLEIECYNSNDPNPVRADINGKTVSAEVGHFSVWSFLAKIANHDVEEGEEVVASNSILANEGQNRINYTQKVGYETVETNSLLLNYLNNHFGSRVKTVNKTTSFSSTGYGSATYTIKQAYKKYTFKCGDKTFTAKVYGNATVNVTIKADTSGHSGGSAQ</sequence>
<evidence type="ECO:0000259" key="2">
    <source>
        <dbReference type="Pfam" id="PF08308"/>
    </source>
</evidence>
<feature type="chain" id="PRO_5045225032" evidence="1">
    <location>
        <begin position="27"/>
        <end position="372"/>
    </location>
</feature>
<evidence type="ECO:0000313" key="4">
    <source>
        <dbReference type="Proteomes" id="UP000714420"/>
    </source>
</evidence>
<dbReference type="Pfam" id="PF08308">
    <property type="entry name" value="PEGA"/>
    <property type="match status" value="1"/>
</dbReference>
<dbReference type="InterPro" id="IPR013229">
    <property type="entry name" value="PEGA"/>
</dbReference>
<gene>
    <name evidence="3" type="ORF">HPS56_12135</name>
</gene>
<dbReference type="RefSeq" id="WP_172277017.1">
    <property type="nucleotide sequence ID" value="NZ_CASGMU010000019.1"/>
</dbReference>
<keyword evidence="4" id="KW-1185">Reference proteome</keyword>
<name>A0ABX2AS72_9BACT</name>
<evidence type="ECO:0000256" key="1">
    <source>
        <dbReference type="SAM" id="SignalP"/>
    </source>
</evidence>
<accession>A0ABX2AS72</accession>
<proteinExistence type="predicted"/>
<protein>
    <submittedName>
        <fullName evidence="3">PEGA domain-containing protein</fullName>
    </submittedName>
</protein>
<dbReference type="PROSITE" id="PS51257">
    <property type="entry name" value="PROKAR_LIPOPROTEIN"/>
    <property type="match status" value="1"/>
</dbReference>
<reference evidence="3 4" key="1">
    <citation type="submission" date="2020-05" db="EMBL/GenBank/DDBJ databases">
        <title>Distinct polysaccharide utilization as determinants for interspecies competition between intestinal Prevotella spp.</title>
        <authorList>
            <person name="Galvez E.J.C."/>
            <person name="Iljazovic A."/>
            <person name="Strowig T."/>
        </authorList>
    </citation>
    <scope>NUCLEOTIDE SEQUENCE [LARGE SCALE GENOMIC DNA]</scope>
    <source>
        <strain evidence="3 4">PMUR</strain>
    </source>
</reference>
<dbReference type="EMBL" id="JABKKF010000015">
    <property type="protein sequence ID" value="NPD93070.1"/>
    <property type="molecule type" value="Genomic_DNA"/>
</dbReference>